<keyword evidence="13" id="KW-0670">Pyruvate</keyword>
<evidence type="ECO:0000256" key="8">
    <source>
        <dbReference type="ARBA" id="ARBA00023300"/>
    </source>
</evidence>
<name>A0A0F4PGL6_9GAMM</name>
<dbReference type="PROSITE" id="PS00781">
    <property type="entry name" value="PEPCASE_1"/>
    <property type="match status" value="1"/>
</dbReference>
<comment type="catalytic activity">
    <reaction evidence="9 10">
        <text>oxaloacetate + phosphate = phosphoenolpyruvate + hydrogencarbonate</text>
        <dbReference type="Rhea" id="RHEA:28370"/>
        <dbReference type="ChEBI" id="CHEBI:16452"/>
        <dbReference type="ChEBI" id="CHEBI:17544"/>
        <dbReference type="ChEBI" id="CHEBI:43474"/>
        <dbReference type="ChEBI" id="CHEBI:58702"/>
        <dbReference type="EC" id="4.1.1.31"/>
    </reaction>
</comment>
<accession>A0A0F4PGL6</accession>
<comment type="function">
    <text evidence="2 10">Forms oxaloacetate, a four-carbon dicarboxylic acid source for the tricarboxylic acid cycle.</text>
</comment>
<keyword evidence="8 10" id="KW-0120">Carbon dioxide fixation</keyword>
<comment type="subunit">
    <text evidence="10">Homotetramer.</text>
</comment>
<organism evidence="13 14">
    <name type="scientific">Pseudoalteromonas ruthenica</name>
    <dbReference type="NCBI Taxonomy" id="151081"/>
    <lineage>
        <taxon>Bacteria</taxon>
        <taxon>Pseudomonadati</taxon>
        <taxon>Pseudomonadota</taxon>
        <taxon>Gammaproteobacteria</taxon>
        <taxon>Alteromonadales</taxon>
        <taxon>Pseudoalteromonadaceae</taxon>
        <taxon>Pseudoalteromonas</taxon>
    </lineage>
</organism>
<evidence type="ECO:0000256" key="3">
    <source>
        <dbReference type="ARBA" id="ARBA00008346"/>
    </source>
</evidence>
<evidence type="ECO:0000256" key="6">
    <source>
        <dbReference type="ARBA" id="ARBA00022842"/>
    </source>
</evidence>
<dbReference type="InterPro" id="IPR022805">
    <property type="entry name" value="PEP_COase_bac/pln-type"/>
</dbReference>
<protein>
    <recommendedName>
        <fullName evidence="5 10">Phosphoenolpyruvate carboxylase</fullName>
        <shortName evidence="10">PEPC</shortName>
        <shortName evidence="10">PEPCase</shortName>
        <ecNumber evidence="4 10">4.1.1.31</ecNumber>
    </recommendedName>
</protein>
<dbReference type="PROSITE" id="PS00393">
    <property type="entry name" value="PEPCASE_2"/>
    <property type="match status" value="1"/>
</dbReference>
<dbReference type="PATRIC" id="fig|151081.8.peg.3736"/>
<evidence type="ECO:0000256" key="2">
    <source>
        <dbReference type="ARBA" id="ARBA00003670"/>
    </source>
</evidence>
<evidence type="ECO:0000256" key="5">
    <source>
        <dbReference type="ARBA" id="ARBA00022419"/>
    </source>
</evidence>
<evidence type="ECO:0000256" key="4">
    <source>
        <dbReference type="ARBA" id="ARBA00012305"/>
    </source>
</evidence>
<dbReference type="Gene3D" id="1.20.1440.90">
    <property type="entry name" value="Phosphoenolpyruvate/pyruvate domain"/>
    <property type="match status" value="1"/>
</dbReference>
<dbReference type="InterPro" id="IPR021135">
    <property type="entry name" value="PEP_COase"/>
</dbReference>
<dbReference type="InterPro" id="IPR018129">
    <property type="entry name" value="PEP_COase_Lys_AS"/>
</dbReference>
<dbReference type="InterPro" id="IPR033129">
    <property type="entry name" value="PEPCASE_His_AS"/>
</dbReference>
<keyword evidence="14" id="KW-1185">Reference proteome</keyword>
<evidence type="ECO:0000313" key="14">
    <source>
        <dbReference type="Proteomes" id="UP000033664"/>
    </source>
</evidence>
<dbReference type="AlphaFoldDB" id="A0A0F4PGL6"/>
<evidence type="ECO:0000313" key="13">
    <source>
        <dbReference type="EMBL" id="KJZ00595.1"/>
    </source>
</evidence>
<comment type="cofactor">
    <cofactor evidence="1 10">
        <name>Mg(2+)</name>
        <dbReference type="ChEBI" id="CHEBI:18420"/>
    </cofactor>
</comment>
<dbReference type="GeneID" id="58228422"/>
<dbReference type="PANTHER" id="PTHR30523">
    <property type="entry name" value="PHOSPHOENOLPYRUVATE CARBOXYLASE"/>
    <property type="match status" value="1"/>
</dbReference>
<dbReference type="InterPro" id="IPR015813">
    <property type="entry name" value="Pyrv/PenolPyrv_kinase-like_dom"/>
</dbReference>
<evidence type="ECO:0000256" key="9">
    <source>
        <dbReference type="ARBA" id="ARBA00048995"/>
    </source>
</evidence>
<dbReference type="GO" id="GO:0005829">
    <property type="term" value="C:cytosol"/>
    <property type="evidence" value="ECO:0007669"/>
    <property type="project" value="TreeGrafter"/>
</dbReference>
<dbReference type="GO" id="GO:0006099">
    <property type="term" value="P:tricarboxylic acid cycle"/>
    <property type="evidence" value="ECO:0007669"/>
    <property type="project" value="InterPro"/>
</dbReference>
<gene>
    <name evidence="10" type="primary">ppc</name>
    <name evidence="13" type="ORF">TW72_07960</name>
</gene>
<dbReference type="PRINTS" id="PR00150">
    <property type="entry name" value="PEPCARBXLASE"/>
</dbReference>
<evidence type="ECO:0000256" key="10">
    <source>
        <dbReference type="HAMAP-Rule" id="MF_00595"/>
    </source>
</evidence>
<comment type="similarity">
    <text evidence="3 10">Belongs to the PEPCase type 1 family.</text>
</comment>
<dbReference type="GO" id="GO:0008964">
    <property type="term" value="F:phosphoenolpyruvate carboxylase activity"/>
    <property type="evidence" value="ECO:0007669"/>
    <property type="project" value="UniProtKB-UniRule"/>
</dbReference>
<feature type="active site" evidence="10 12">
    <location>
        <position position="543"/>
    </location>
</feature>
<reference evidence="13 14" key="1">
    <citation type="journal article" date="2015" name="BMC Genomics">
        <title>Genome mining reveals unlocked bioactive potential of marine Gram-negative bacteria.</title>
        <authorList>
            <person name="Machado H."/>
            <person name="Sonnenschein E.C."/>
            <person name="Melchiorsen J."/>
            <person name="Gram L."/>
        </authorList>
    </citation>
    <scope>NUCLEOTIDE SEQUENCE [LARGE SCALE GENOMIC DNA]</scope>
    <source>
        <strain evidence="13 14">S3137</strain>
    </source>
</reference>
<dbReference type="RefSeq" id="WP_045980647.1">
    <property type="nucleotide sequence ID" value="NZ_JXXY01000028.1"/>
</dbReference>
<keyword evidence="6 10" id="KW-0460">Magnesium</keyword>
<dbReference type="NCBIfam" id="NF000584">
    <property type="entry name" value="PRK00009.1"/>
    <property type="match status" value="1"/>
</dbReference>
<dbReference type="Proteomes" id="UP000033664">
    <property type="component" value="Unassembled WGS sequence"/>
</dbReference>
<dbReference type="GO" id="GO:0000287">
    <property type="term" value="F:magnesium ion binding"/>
    <property type="evidence" value="ECO:0007669"/>
    <property type="project" value="UniProtKB-UniRule"/>
</dbReference>
<evidence type="ECO:0000256" key="12">
    <source>
        <dbReference type="PROSITE-ProRule" id="PRU10112"/>
    </source>
</evidence>
<dbReference type="OrthoDB" id="9768133at2"/>
<dbReference type="SUPFAM" id="SSF51621">
    <property type="entry name" value="Phosphoenolpyruvate/pyruvate domain"/>
    <property type="match status" value="1"/>
</dbReference>
<comment type="caution">
    <text evidence="13">The sequence shown here is derived from an EMBL/GenBank/DDBJ whole genome shotgun (WGS) entry which is preliminary data.</text>
</comment>
<keyword evidence="7 10" id="KW-0456">Lyase</keyword>
<sequence>MSDQYAALRSNVGLLGQMLGQTIAQALGDSALAKVESIRQLAKTSRGGDEQAREALISELQSLSDDELLLVVRAFNQFLNLANVAEQYHTVSRSGNQGFCELDPLKQTLLRLKQSHVQEHTIKEAIARLDINLVLTAHPTEVTRRTLINKHVQLSDCLNLLELGDLLPQEQQKLHARMRQLIAQAWHTDEIRQQRPTPLDEAKWGYAVIENSLWQAVPEYVRELDETLTQELGVGLASDAKPVRFTSWMGGDRDGNPFVTSSVTQSVLDHGRWMALDLYIKDINLLISELSMFACDDALAKQAEGAHEPYRAVLKQLREKLTLTHEYLEAKITEQSPRGENIITDITQITDVLKACERSLEANNMTIIAQGQLRDTLIRCRCFGLQLSQLDIRQDSDRHAQVLGELTEYLGLGDYCQWDEQGKQEFLKAELASKRPLLPRNWQPSEQSQEVLDTFKVIAQNRAENFGIYIISMARQASDVLAVKLLLQEAGCQFNMPVAPLFETLDDLNRAPEVMQALYSDDVYRQHLGTHQYVMIGYSDSAKDAGMMAAGWAQYSAMESLVQLSEEQGVELVLFHGRGGTVGRGGAPAAQALRSQPPGSLKNGLRVTEQGEMIRFKFGLASVAKQSLHLYASAVLEGNLLPPPEPEPKWRDVMAKISDASCQHYRATVRENPEFVPYFRSATPEQELGKLPLGSRPSKRNPNGGVESLRAIPWIFAWSQNRLMLPAWLGAYQGLGAAISEYGEHTLQLMSQQWPFFRTRLEMLEMVFCKADSWLSAHYDQHLVAPQLQHFGERLRQELAQSVALIKELSPEHTLLGHQPWVRESIALRNPYTDPLNVLQVELLKRARTNSSQALDKALMVTMAGIAAGMRNTG</sequence>
<dbReference type="EMBL" id="JXXZ01000006">
    <property type="protein sequence ID" value="KJZ00595.1"/>
    <property type="molecule type" value="Genomic_DNA"/>
</dbReference>
<evidence type="ECO:0000256" key="7">
    <source>
        <dbReference type="ARBA" id="ARBA00023239"/>
    </source>
</evidence>
<dbReference type="GO" id="GO:0015977">
    <property type="term" value="P:carbon fixation"/>
    <property type="evidence" value="ECO:0007669"/>
    <property type="project" value="UniProtKB-UniRule"/>
</dbReference>
<proteinExistence type="inferred from homology"/>
<dbReference type="GO" id="GO:0006107">
    <property type="term" value="P:oxaloacetate metabolic process"/>
    <property type="evidence" value="ECO:0007669"/>
    <property type="project" value="UniProtKB-UniRule"/>
</dbReference>
<evidence type="ECO:0000256" key="11">
    <source>
        <dbReference type="PROSITE-ProRule" id="PRU10111"/>
    </source>
</evidence>
<dbReference type="PANTHER" id="PTHR30523:SF6">
    <property type="entry name" value="PHOSPHOENOLPYRUVATE CARBOXYLASE"/>
    <property type="match status" value="1"/>
</dbReference>
<dbReference type="HAMAP" id="MF_00595">
    <property type="entry name" value="PEPcase_type1"/>
    <property type="match status" value="1"/>
</dbReference>
<dbReference type="eggNOG" id="COG2352">
    <property type="taxonomic scope" value="Bacteria"/>
</dbReference>
<dbReference type="EC" id="4.1.1.31" evidence="4 10"/>
<dbReference type="Pfam" id="PF00311">
    <property type="entry name" value="PEPcase"/>
    <property type="match status" value="1"/>
</dbReference>
<feature type="active site" evidence="10 11">
    <location>
        <position position="138"/>
    </location>
</feature>
<evidence type="ECO:0000256" key="1">
    <source>
        <dbReference type="ARBA" id="ARBA00001946"/>
    </source>
</evidence>